<gene>
    <name evidence="1" type="ORF">QO016_001303</name>
</gene>
<accession>A0ABU0HJC5</accession>
<reference evidence="1 2" key="1">
    <citation type="submission" date="2023-07" db="EMBL/GenBank/DDBJ databases">
        <title>Genomic Encyclopedia of Type Strains, Phase IV (KMG-IV): sequencing the most valuable type-strain genomes for metagenomic binning, comparative biology and taxonomic classification.</title>
        <authorList>
            <person name="Goeker M."/>
        </authorList>
    </citation>
    <scope>NUCLEOTIDE SEQUENCE [LARGE SCALE GENOMIC DNA]</scope>
    <source>
        <strain evidence="1 2">DSM 19562</strain>
    </source>
</reference>
<evidence type="ECO:0000313" key="1">
    <source>
        <dbReference type="EMBL" id="MDQ0441820.1"/>
    </source>
</evidence>
<protein>
    <submittedName>
        <fullName evidence="1">Uncharacterized protein</fullName>
    </submittedName>
</protein>
<dbReference type="RefSeq" id="WP_238248858.1">
    <property type="nucleotide sequence ID" value="NZ_BPQX01000023.1"/>
</dbReference>
<dbReference type="Proteomes" id="UP001236369">
    <property type="component" value="Unassembled WGS sequence"/>
</dbReference>
<name>A0ABU0HJC5_9HYPH</name>
<dbReference type="EMBL" id="JAUSVV010000002">
    <property type="protein sequence ID" value="MDQ0441820.1"/>
    <property type="molecule type" value="Genomic_DNA"/>
</dbReference>
<proteinExistence type="predicted"/>
<keyword evidence="2" id="KW-1185">Reference proteome</keyword>
<comment type="caution">
    <text evidence="1">The sequence shown here is derived from an EMBL/GenBank/DDBJ whole genome shotgun (WGS) entry which is preliminary data.</text>
</comment>
<organism evidence="1 2">
    <name type="scientific">Methylobacterium persicinum</name>
    <dbReference type="NCBI Taxonomy" id="374426"/>
    <lineage>
        <taxon>Bacteria</taxon>
        <taxon>Pseudomonadati</taxon>
        <taxon>Pseudomonadota</taxon>
        <taxon>Alphaproteobacteria</taxon>
        <taxon>Hyphomicrobiales</taxon>
        <taxon>Methylobacteriaceae</taxon>
        <taxon>Methylobacterium</taxon>
    </lineage>
</organism>
<evidence type="ECO:0000313" key="2">
    <source>
        <dbReference type="Proteomes" id="UP001236369"/>
    </source>
</evidence>
<sequence length="67" mass="7236">MTEIDPLMFHSRNGVVFYKMGSTAQPLTVSTNVKGTARRNSGKRRAAILLGLESADALDKIKDTAQG</sequence>